<dbReference type="InterPro" id="IPR012309">
    <property type="entry name" value="DNA_ligase_ATP-dep_C"/>
</dbReference>
<dbReference type="InterPro" id="IPR012310">
    <property type="entry name" value="DNA_ligase_ATP-dep_cent"/>
</dbReference>
<evidence type="ECO:0000313" key="6">
    <source>
        <dbReference type="EMBL" id="QED26249.1"/>
    </source>
</evidence>
<organism evidence="6 7">
    <name type="scientific">Microvenator marinus</name>
    <dbReference type="NCBI Taxonomy" id="2600177"/>
    <lineage>
        <taxon>Bacteria</taxon>
        <taxon>Deltaproteobacteria</taxon>
        <taxon>Bradymonadales</taxon>
        <taxon>Microvenatoraceae</taxon>
        <taxon>Microvenator</taxon>
    </lineage>
</organism>
<dbReference type="Gene3D" id="3.30.470.30">
    <property type="entry name" value="DNA ligase/mRNA capping enzyme"/>
    <property type="match status" value="1"/>
</dbReference>
<proteinExistence type="predicted"/>
<evidence type="ECO:0000259" key="4">
    <source>
        <dbReference type="Pfam" id="PF01068"/>
    </source>
</evidence>
<dbReference type="Pfam" id="PF04679">
    <property type="entry name" value="DNA_ligase_A_C"/>
    <property type="match status" value="1"/>
</dbReference>
<sequence length="481" mass="53954">MSNFTSTWTSYGGGRKSPIGGLEDTELHDKLKNYKKLVAKRYRVVFPDNITKFLPEGKLWISTKIDGELWFLVKRGDEVALCAYNGRVLQGVPVVDEASKALEGSGDIIIPGELCAVPPDGSSRPRVGHVALCLGDDSLAKNLAFRAFDVLEADSEDWLYRAYEDRYKRLEELFSSGKRCALVTTIEGEKDVASEYFNEWVKSGKHEGVIARTEQGITYKIKPFITIDAVVLAFGEREENGRPEVREITVGVMRDDGSWHILGSVGTGFSEADRLDWHERLSAIEVPSSFRMANREGTLCRFVKPEIVVEVKVSDIVDTDSRDMPVRRMALEYDAADGWSALGSLPIVSLIHPTIVRERTDKAIDSQSIGLDQIFQHVPFEGRELKAESSDLSKSAILKRGVYKKDSKGNVAVRKYVAFATNKAEEDPNYPPFVVFFTDFSPGRKDPLKTDMRVTPHRDMVDAYITEWIADNVKKGWEEVV</sequence>
<evidence type="ECO:0000256" key="1">
    <source>
        <dbReference type="ARBA" id="ARBA00012727"/>
    </source>
</evidence>
<comment type="catalytic activity">
    <reaction evidence="3">
        <text>ATP + (deoxyribonucleotide)n-3'-hydroxyl + 5'-phospho-(deoxyribonucleotide)m = (deoxyribonucleotide)n+m + AMP + diphosphate.</text>
        <dbReference type="EC" id="6.5.1.1"/>
    </reaction>
</comment>
<dbReference type="InterPro" id="IPR012340">
    <property type="entry name" value="NA-bd_OB-fold"/>
</dbReference>
<dbReference type="GO" id="GO:0005524">
    <property type="term" value="F:ATP binding"/>
    <property type="evidence" value="ECO:0007669"/>
    <property type="project" value="InterPro"/>
</dbReference>
<feature type="domain" description="ATP-dependent DNA ligase family profile" evidence="4">
    <location>
        <begin position="52"/>
        <end position="221"/>
    </location>
</feature>
<dbReference type="KEGG" id="bbae:FRD01_03055"/>
<keyword evidence="2" id="KW-0436">Ligase</keyword>
<dbReference type="SUPFAM" id="SSF50249">
    <property type="entry name" value="Nucleic acid-binding proteins"/>
    <property type="match status" value="1"/>
</dbReference>
<dbReference type="AlphaFoldDB" id="A0A5B8XS65"/>
<dbReference type="Pfam" id="PF01068">
    <property type="entry name" value="DNA_ligase_A_M"/>
    <property type="match status" value="1"/>
</dbReference>
<dbReference type="GO" id="GO:0003910">
    <property type="term" value="F:DNA ligase (ATP) activity"/>
    <property type="evidence" value="ECO:0007669"/>
    <property type="project" value="UniProtKB-EC"/>
</dbReference>
<evidence type="ECO:0000256" key="2">
    <source>
        <dbReference type="ARBA" id="ARBA00022598"/>
    </source>
</evidence>
<dbReference type="GO" id="GO:0006310">
    <property type="term" value="P:DNA recombination"/>
    <property type="evidence" value="ECO:0007669"/>
    <property type="project" value="InterPro"/>
</dbReference>
<name>A0A5B8XS65_9DELT</name>
<evidence type="ECO:0000313" key="7">
    <source>
        <dbReference type="Proteomes" id="UP000321595"/>
    </source>
</evidence>
<accession>A0A5B8XS65</accession>
<evidence type="ECO:0000256" key="3">
    <source>
        <dbReference type="ARBA" id="ARBA00034003"/>
    </source>
</evidence>
<dbReference type="EC" id="6.5.1.1" evidence="1"/>
<keyword evidence="7" id="KW-1185">Reference proteome</keyword>
<dbReference type="Gene3D" id="2.40.50.140">
    <property type="entry name" value="Nucleic acid-binding proteins"/>
    <property type="match status" value="1"/>
</dbReference>
<gene>
    <name evidence="6" type="ORF">FRD01_03055</name>
</gene>
<evidence type="ECO:0000259" key="5">
    <source>
        <dbReference type="Pfam" id="PF04679"/>
    </source>
</evidence>
<dbReference type="SUPFAM" id="SSF56091">
    <property type="entry name" value="DNA ligase/mRNA capping enzyme, catalytic domain"/>
    <property type="match status" value="1"/>
</dbReference>
<dbReference type="EMBL" id="CP042467">
    <property type="protein sequence ID" value="QED26249.1"/>
    <property type="molecule type" value="Genomic_DNA"/>
</dbReference>
<feature type="domain" description="DNA ligase ATP-dependent C-terminal" evidence="5">
    <location>
        <begin position="244"/>
        <end position="362"/>
    </location>
</feature>
<dbReference type="OrthoDB" id="5498858at2"/>
<reference evidence="6 7" key="1">
    <citation type="submission" date="2019-08" db="EMBL/GenBank/DDBJ databases">
        <authorList>
            <person name="Liang Q."/>
        </authorList>
    </citation>
    <scope>NUCLEOTIDE SEQUENCE [LARGE SCALE GENOMIC DNA]</scope>
    <source>
        <strain evidence="6 7">V1718</strain>
    </source>
</reference>
<protein>
    <recommendedName>
        <fullName evidence="1">DNA ligase (ATP)</fullName>
        <ecNumber evidence="1">6.5.1.1</ecNumber>
    </recommendedName>
</protein>
<dbReference type="GO" id="GO:0006281">
    <property type="term" value="P:DNA repair"/>
    <property type="evidence" value="ECO:0007669"/>
    <property type="project" value="InterPro"/>
</dbReference>
<dbReference type="RefSeq" id="WP_146957531.1">
    <property type="nucleotide sequence ID" value="NZ_CP042467.1"/>
</dbReference>
<dbReference type="Proteomes" id="UP000321595">
    <property type="component" value="Chromosome"/>
</dbReference>